<dbReference type="STRING" id="579405.Dd703_2461"/>
<dbReference type="GO" id="GO:0016646">
    <property type="term" value="F:oxidoreductase activity, acting on the CH-NH group of donors, NAD or NADP as acceptor"/>
    <property type="evidence" value="ECO:0007669"/>
    <property type="project" value="TreeGrafter"/>
</dbReference>
<dbReference type="EMBL" id="CP001654">
    <property type="protein sequence ID" value="ACS86243.1"/>
    <property type="molecule type" value="Genomic_DNA"/>
</dbReference>
<dbReference type="InterPro" id="IPR036291">
    <property type="entry name" value="NAD(P)-bd_dom_sf"/>
</dbReference>
<dbReference type="AlphaFoldDB" id="C6C943"/>
<dbReference type="eggNOG" id="COG2910">
    <property type="taxonomic scope" value="Bacteria"/>
</dbReference>
<gene>
    <name evidence="2" type="ordered locus">Dd703_2461</name>
</gene>
<dbReference type="Gene3D" id="3.40.50.720">
    <property type="entry name" value="NAD(P)-binding Rossmann-like Domain"/>
    <property type="match status" value="1"/>
</dbReference>
<dbReference type="Proteomes" id="UP000002734">
    <property type="component" value="Chromosome"/>
</dbReference>
<evidence type="ECO:0000313" key="3">
    <source>
        <dbReference type="Proteomes" id="UP000002734"/>
    </source>
</evidence>
<reference evidence="2" key="1">
    <citation type="submission" date="2009-06" db="EMBL/GenBank/DDBJ databases">
        <title>Complete sequence of Dickeya dadantii Ech703.</title>
        <authorList>
            <consortium name="US DOE Joint Genome Institute"/>
            <person name="Lucas S."/>
            <person name="Copeland A."/>
            <person name="Lapidus A."/>
            <person name="Glavina del Rio T."/>
            <person name="Dalin E."/>
            <person name="Tice H."/>
            <person name="Bruce D."/>
            <person name="Goodwin L."/>
            <person name="Pitluck S."/>
            <person name="Chertkov O."/>
            <person name="Brettin T."/>
            <person name="Detter J.C."/>
            <person name="Han C."/>
            <person name="Larimer F."/>
            <person name="Land M."/>
            <person name="Hauser L."/>
            <person name="Kyrpides N."/>
            <person name="Mikhailova N."/>
            <person name="Balakrishnan V."/>
            <person name="Glasner J."/>
            <person name="Perna N.T."/>
        </authorList>
    </citation>
    <scope>NUCLEOTIDE SEQUENCE [LARGE SCALE GENOMIC DNA]</scope>
    <source>
        <strain evidence="2">Ech703</strain>
    </source>
</reference>
<dbReference type="PANTHER" id="PTHR43355">
    <property type="entry name" value="FLAVIN REDUCTASE (NADPH)"/>
    <property type="match status" value="1"/>
</dbReference>
<evidence type="ECO:0000259" key="1">
    <source>
        <dbReference type="Pfam" id="PF13460"/>
    </source>
</evidence>
<protein>
    <submittedName>
        <fullName evidence="2">NAD-dependent epimerase/dehydratase</fullName>
    </submittedName>
</protein>
<evidence type="ECO:0000313" key="2">
    <source>
        <dbReference type="EMBL" id="ACS86243.1"/>
    </source>
</evidence>
<dbReference type="Pfam" id="PF13460">
    <property type="entry name" value="NAD_binding_10"/>
    <property type="match status" value="1"/>
</dbReference>
<accession>C6C943</accession>
<dbReference type="RefSeq" id="WP_015854150.1">
    <property type="nucleotide sequence ID" value="NC_012880.1"/>
</dbReference>
<name>C6C943_MUSP7</name>
<feature type="domain" description="NAD(P)-binding" evidence="1">
    <location>
        <begin position="11"/>
        <end position="207"/>
    </location>
</feature>
<dbReference type="SUPFAM" id="SSF51735">
    <property type="entry name" value="NAD(P)-binding Rossmann-fold domains"/>
    <property type="match status" value="1"/>
</dbReference>
<dbReference type="KEGG" id="dda:Dd703_2461"/>
<keyword evidence="3" id="KW-1185">Reference proteome</keyword>
<dbReference type="InterPro" id="IPR016040">
    <property type="entry name" value="NAD(P)-bd_dom"/>
</dbReference>
<sequence length="218" mass="23466">MTKAKKIIVIGGTGYAGSAIVREAVKRQHLVTSISRSEPKEPIDGVEYIISSTADNEIMVNGFDVVVGALSPRGSNVGTLAKTYENLAIKAAVNDARLILVGGFSCLRPALGEPRMIEAGGFPEGTPEEIIVEAKENMDVLNNLLKDSTGVDWLFVSPALEFSSWTPGEDLGYYRVGDDVALFDENGKSAISGIDYARAILDEIENPKKHRVHIGIAY</sequence>
<organism evidence="2 3">
    <name type="scientific">Musicola paradisiaca (strain Ech703)</name>
    <name type="common">Dickeya paradisiaca</name>
    <name type="synonym">Dickeya dadantii</name>
    <dbReference type="NCBI Taxonomy" id="579405"/>
    <lineage>
        <taxon>Bacteria</taxon>
        <taxon>Pseudomonadati</taxon>
        <taxon>Pseudomonadota</taxon>
        <taxon>Gammaproteobacteria</taxon>
        <taxon>Enterobacterales</taxon>
        <taxon>Pectobacteriaceae</taxon>
        <taxon>Musicola</taxon>
    </lineage>
</organism>
<proteinExistence type="predicted"/>
<dbReference type="InterPro" id="IPR051606">
    <property type="entry name" value="Polyketide_Oxido-like"/>
</dbReference>
<dbReference type="PANTHER" id="PTHR43355:SF2">
    <property type="entry name" value="FLAVIN REDUCTASE (NADPH)"/>
    <property type="match status" value="1"/>
</dbReference>
<dbReference type="HOGENOM" id="CLU_025711_3_1_6"/>